<evidence type="ECO:0000259" key="1">
    <source>
        <dbReference type="Pfam" id="PF06445"/>
    </source>
</evidence>
<comment type="caution">
    <text evidence="2">The sequence shown here is derived from an EMBL/GenBank/DDBJ whole genome shotgun (WGS) entry which is preliminary data.</text>
</comment>
<dbReference type="RefSeq" id="WP_156275840.1">
    <property type="nucleotide sequence ID" value="NZ_BAABGI010000003.1"/>
</dbReference>
<keyword evidence="3" id="KW-1185">Reference proteome</keyword>
<dbReference type="Gene3D" id="3.20.80.10">
    <property type="entry name" value="Regulatory factor, effector binding domain"/>
    <property type="match status" value="1"/>
</dbReference>
<proteinExistence type="predicted"/>
<dbReference type="AlphaFoldDB" id="A0A7K1LP40"/>
<reference evidence="2 3" key="1">
    <citation type="submission" date="2019-07" db="EMBL/GenBank/DDBJ databases">
        <title>Gramella aestuarii sp. nov., isolated from a tidal flat, and emended description of Gramella echinicola.</title>
        <authorList>
            <person name="Liu L."/>
        </authorList>
    </citation>
    <scope>NUCLEOTIDE SEQUENCE [LARGE SCALE GENOMIC DNA]</scope>
    <source>
        <strain evidence="2 3">BS12</strain>
    </source>
</reference>
<gene>
    <name evidence="2" type="ORF">FLP08_08225</name>
</gene>
<sequence>MKKVFLLLLLIAVGALVWYLFIKKYDYQFETTAKYGPGAVFYELTEWRKFGLSESAENINTVSKNPFSSLRQQVKVDSSLVLEMEWEIEKINDSTTSLNLNVLSEKNQLANRWDIVNPFRKSLYIDTLKQKVLAFKKDLKEHQQTYRISDTAGLANTPGMKCICSTSRNIPVNSKANEMMQTISLLENYIIKNSLELKGYPILKVTKWDREKDIIDFDFCFPFEEQTGLSTPDNLSLKKYPAQEALKLIFNGNYRISHIAWYDILYKAQEKNLQTTGLPMEMYYNNPKINTDELNWKAEIFLPVAK</sequence>
<dbReference type="Proteomes" id="UP000460416">
    <property type="component" value="Unassembled WGS sequence"/>
</dbReference>
<protein>
    <submittedName>
        <fullName evidence="2">GyrI-like domain-containing protein</fullName>
    </submittedName>
</protein>
<evidence type="ECO:0000313" key="3">
    <source>
        <dbReference type="Proteomes" id="UP000460416"/>
    </source>
</evidence>
<feature type="domain" description="GyrI-like small molecule binding" evidence="1">
    <location>
        <begin position="179"/>
        <end position="304"/>
    </location>
</feature>
<accession>A0A7K1LP40</accession>
<evidence type="ECO:0000313" key="2">
    <source>
        <dbReference type="EMBL" id="MUP42556.1"/>
    </source>
</evidence>
<name>A0A7K1LP40_9FLAO</name>
<organism evidence="2 3">
    <name type="scientific">Christiangramia aestuarii</name>
    <dbReference type="NCBI Taxonomy" id="1028746"/>
    <lineage>
        <taxon>Bacteria</taxon>
        <taxon>Pseudomonadati</taxon>
        <taxon>Bacteroidota</taxon>
        <taxon>Flavobacteriia</taxon>
        <taxon>Flavobacteriales</taxon>
        <taxon>Flavobacteriaceae</taxon>
        <taxon>Christiangramia</taxon>
    </lineage>
</organism>
<dbReference type="InterPro" id="IPR011256">
    <property type="entry name" value="Reg_factor_effector_dom_sf"/>
</dbReference>
<dbReference type="Pfam" id="PF06445">
    <property type="entry name" value="GyrI-like"/>
    <property type="match status" value="1"/>
</dbReference>
<dbReference type="OrthoDB" id="1421367at2"/>
<dbReference type="SUPFAM" id="SSF55136">
    <property type="entry name" value="Probable bacterial effector-binding domain"/>
    <property type="match status" value="1"/>
</dbReference>
<dbReference type="EMBL" id="VJVW01000003">
    <property type="protein sequence ID" value="MUP42556.1"/>
    <property type="molecule type" value="Genomic_DNA"/>
</dbReference>
<dbReference type="InterPro" id="IPR029442">
    <property type="entry name" value="GyrI-like"/>
</dbReference>